<dbReference type="Pfam" id="PF08281">
    <property type="entry name" value="Sigma70_r4_2"/>
    <property type="match status" value="1"/>
</dbReference>
<protein>
    <recommendedName>
        <fullName evidence="6">RNA polymerase sigma factor</fullName>
    </recommendedName>
</protein>
<name>A0A1C4G1M2_BACTU</name>
<evidence type="ECO:0000256" key="3">
    <source>
        <dbReference type="ARBA" id="ARBA00023082"/>
    </source>
</evidence>
<dbReference type="InterPro" id="IPR036388">
    <property type="entry name" value="WH-like_DNA-bd_sf"/>
</dbReference>
<dbReference type="GO" id="GO:0006950">
    <property type="term" value="P:response to stress"/>
    <property type="evidence" value="ECO:0007669"/>
    <property type="project" value="UniProtKB-ARBA"/>
</dbReference>
<evidence type="ECO:0000256" key="5">
    <source>
        <dbReference type="ARBA" id="ARBA00023163"/>
    </source>
</evidence>
<dbReference type="Pfam" id="PF04542">
    <property type="entry name" value="Sigma70_r2"/>
    <property type="match status" value="1"/>
</dbReference>
<dbReference type="NCBIfam" id="TIGR02937">
    <property type="entry name" value="sigma70-ECF"/>
    <property type="match status" value="1"/>
</dbReference>
<dbReference type="GO" id="GO:0003677">
    <property type="term" value="F:DNA binding"/>
    <property type="evidence" value="ECO:0007669"/>
    <property type="project" value="UniProtKB-KW"/>
</dbReference>
<sequence>MQPSMEYIWMEFSDRLLHFIQGKVSNTGDAEDILQNVFIKIQRSINQLKDDTKLKSWLFQIANHAIIDYYRRPQTEYNMDYELKQFVTEDDEENANQDIASYLQDFIVLVPEKYRQVMVMYEFQGLKHKEIAEQLNISVSASKSRLQRGRQKLKALLEDCCRFEIDKYGNIVDYEKKEICCES</sequence>
<dbReference type="InterPro" id="IPR039425">
    <property type="entry name" value="RNA_pol_sigma-70-like"/>
</dbReference>
<evidence type="ECO:0000256" key="2">
    <source>
        <dbReference type="ARBA" id="ARBA00023015"/>
    </source>
</evidence>
<dbReference type="CDD" id="cd06171">
    <property type="entry name" value="Sigma70_r4"/>
    <property type="match status" value="1"/>
</dbReference>
<dbReference type="SUPFAM" id="SSF88659">
    <property type="entry name" value="Sigma3 and sigma4 domains of RNA polymerase sigma factors"/>
    <property type="match status" value="1"/>
</dbReference>
<dbReference type="SUPFAM" id="SSF88946">
    <property type="entry name" value="Sigma2 domain of RNA polymerase sigma factors"/>
    <property type="match status" value="1"/>
</dbReference>
<evidence type="ECO:0000259" key="8">
    <source>
        <dbReference type="Pfam" id="PF08281"/>
    </source>
</evidence>
<dbReference type="NCBIfam" id="TIGR02959">
    <property type="entry name" value="SigZ"/>
    <property type="match status" value="1"/>
</dbReference>
<dbReference type="PANTHER" id="PTHR43133:SF62">
    <property type="entry name" value="RNA POLYMERASE SIGMA FACTOR SIGZ"/>
    <property type="match status" value="1"/>
</dbReference>
<keyword evidence="4 6" id="KW-0238">DNA-binding</keyword>
<comment type="similarity">
    <text evidence="1 6">Belongs to the sigma-70 factor family. ECF subfamily.</text>
</comment>
<dbReference type="InterPro" id="IPR013325">
    <property type="entry name" value="RNA_pol_sigma_r2"/>
</dbReference>
<evidence type="ECO:0000256" key="6">
    <source>
        <dbReference type="RuleBase" id="RU000716"/>
    </source>
</evidence>
<dbReference type="PANTHER" id="PTHR43133">
    <property type="entry name" value="RNA POLYMERASE ECF-TYPE SIGMA FACTO"/>
    <property type="match status" value="1"/>
</dbReference>
<feature type="domain" description="RNA polymerase sigma-70 region 2" evidence="7">
    <location>
        <begin position="11"/>
        <end position="72"/>
    </location>
</feature>
<keyword evidence="5 6" id="KW-0804">Transcription</keyword>
<evidence type="ECO:0000313" key="9">
    <source>
        <dbReference type="EMBL" id="SCC62088.1"/>
    </source>
</evidence>
<dbReference type="InterPro" id="IPR007627">
    <property type="entry name" value="RNA_pol_sigma70_r2"/>
</dbReference>
<organism evidence="9 10">
    <name type="scientific">Bacillus thuringiensis</name>
    <dbReference type="NCBI Taxonomy" id="1428"/>
    <lineage>
        <taxon>Bacteria</taxon>
        <taxon>Bacillati</taxon>
        <taxon>Bacillota</taxon>
        <taxon>Bacilli</taxon>
        <taxon>Bacillales</taxon>
        <taxon>Bacillaceae</taxon>
        <taxon>Bacillus</taxon>
        <taxon>Bacillus cereus group</taxon>
    </lineage>
</organism>
<keyword evidence="2 6" id="KW-0805">Transcription regulation</keyword>
<dbReference type="PROSITE" id="PS01063">
    <property type="entry name" value="SIGMA70_ECF"/>
    <property type="match status" value="1"/>
</dbReference>
<accession>A0A1C4G1M2</accession>
<dbReference type="InterPro" id="IPR014284">
    <property type="entry name" value="RNA_pol_sigma-70_dom"/>
</dbReference>
<dbReference type="AlphaFoldDB" id="A0A1C4G1M2"/>
<dbReference type="GO" id="GO:0006352">
    <property type="term" value="P:DNA-templated transcription initiation"/>
    <property type="evidence" value="ECO:0007669"/>
    <property type="project" value="InterPro"/>
</dbReference>
<dbReference type="GO" id="GO:0016987">
    <property type="term" value="F:sigma factor activity"/>
    <property type="evidence" value="ECO:0007669"/>
    <property type="project" value="UniProtKB-KW"/>
</dbReference>
<dbReference type="InterPro" id="IPR014304">
    <property type="entry name" value="RNA_pol_sigma-Z"/>
</dbReference>
<dbReference type="EMBL" id="FMBI01000039">
    <property type="protein sequence ID" value="SCC62088.1"/>
    <property type="molecule type" value="Genomic_DNA"/>
</dbReference>
<dbReference type="Gene3D" id="1.10.10.10">
    <property type="entry name" value="Winged helix-like DNA-binding domain superfamily/Winged helix DNA-binding domain"/>
    <property type="match status" value="1"/>
</dbReference>
<gene>
    <name evidence="9" type="ORF">BTT61001_05134</name>
</gene>
<dbReference type="InterPro" id="IPR000838">
    <property type="entry name" value="RNA_pol_sigma70_ECF_CS"/>
</dbReference>
<proteinExistence type="inferred from homology"/>
<evidence type="ECO:0000259" key="7">
    <source>
        <dbReference type="Pfam" id="PF04542"/>
    </source>
</evidence>
<keyword evidence="3 6" id="KW-0731">Sigma factor</keyword>
<dbReference type="InterPro" id="IPR013324">
    <property type="entry name" value="RNA_pol_sigma_r3/r4-like"/>
</dbReference>
<dbReference type="Proteomes" id="UP000195991">
    <property type="component" value="Unassembled WGS sequence"/>
</dbReference>
<dbReference type="Gene3D" id="1.10.1740.10">
    <property type="match status" value="1"/>
</dbReference>
<dbReference type="InterPro" id="IPR013249">
    <property type="entry name" value="RNA_pol_sigma70_r4_t2"/>
</dbReference>
<evidence type="ECO:0000313" key="10">
    <source>
        <dbReference type="Proteomes" id="UP000195991"/>
    </source>
</evidence>
<evidence type="ECO:0000256" key="4">
    <source>
        <dbReference type="ARBA" id="ARBA00023125"/>
    </source>
</evidence>
<reference evidence="9 10" key="1">
    <citation type="submission" date="2016-08" db="EMBL/GenBank/DDBJ databases">
        <authorList>
            <person name="Seilhamer J.J."/>
        </authorList>
    </citation>
    <scope>NUCLEOTIDE SEQUENCE [LARGE SCALE GENOMIC DNA]</scope>
    <source>
        <strain evidence="9 10">IEBC_T61001</strain>
    </source>
</reference>
<dbReference type="RefSeq" id="WP_087985300.1">
    <property type="nucleotide sequence ID" value="NZ_FMBI01000039.1"/>
</dbReference>
<evidence type="ECO:0000256" key="1">
    <source>
        <dbReference type="ARBA" id="ARBA00010641"/>
    </source>
</evidence>
<feature type="domain" description="RNA polymerase sigma factor 70 region 4 type 2" evidence="8">
    <location>
        <begin position="103"/>
        <end position="153"/>
    </location>
</feature>